<gene>
    <name evidence="2" type="ORF">E2C01_069395</name>
</gene>
<feature type="region of interest" description="Disordered" evidence="1">
    <location>
        <begin position="83"/>
        <end position="109"/>
    </location>
</feature>
<feature type="region of interest" description="Disordered" evidence="1">
    <location>
        <begin position="17"/>
        <end position="63"/>
    </location>
</feature>
<dbReference type="AlphaFoldDB" id="A0A5B7HUF0"/>
<name>A0A5B7HUF0_PORTR</name>
<reference evidence="2 3" key="1">
    <citation type="submission" date="2019-05" db="EMBL/GenBank/DDBJ databases">
        <title>Another draft genome of Portunus trituberculatus and its Hox gene families provides insights of decapod evolution.</title>
        <authorList>
            <person name="Jeong J.-H."/>
            <person name="Song I."/>
            <person name="Kim S."/>
            <person name="Choi T."/>
            <person name="Kim D."/>
            <person name="Ryu S."/>
            <person name="Kim W."/>
        </authorList>
    </citation>
    <scope>NUCLEOTIDE SEQUENCE [LARGE SCALE GENOMIC DNA]</scope>
    <source>
        <tissue evidence="2">Muscle</tissue>
    </source>
</reference>
<evidence type="ECO:0000313" key="2">
    <source>
        <dbReference type="EMBL" id="MPC75012.1"/>
    </source>
</evidence>
<dbReference type="EMBL" id="VSRR010040185">
    <property type="protein sequence ID" value="MPC75012.1"/>
    <property type="molecule type" value="Genomic_DNA"/>
</dbReference>
<evidence type="ECO:0000256" key="1">
    <source>
        <dbReference type="SAM" id="MobiDB-lite"/>
    </source>
</evidence>
<accession>A0A5B7HUF0</accession>
<protein>
    <submittedName>
        <fullName evidence="2">Uncharacterized protein</fullName>
    </submittedName>
</protein>
<dbReference type="Proteomes" id="UP000324222">
    <property type="component" value="Unassembled WGS sequence"/>
</dbReference>
<organism evidence="2 3">
    <name type="scientific">Portunus trituberculatus</name>
    <name type="common">Swimming crab</name>
    <name type="synonym">Neptunus trituberculatus</name>
    <dbReference type="NCBI Taxonomy" id="210409"/>
    <lineage>
        <taxon>Eukaryota</taxon>
        <taxon>Metazoa</taxon>
        <taxon>Ecdysozoa</taxon>
        <taxon>Arthropoda</taxon>
        <taxon>Crustacea</taxon>
        <taxon>Multicrustacea</taxon>
        <taxon>Malacostraca</taxon>
        <taxon>Eumalacostraca</taxon>
        <taxon>Eucarida</taxon>
        <taxon>Decapoda</taxon>
        <taxon>Pleocyemata</taxon>
        <taxon>Brachyura</taxon>
        <taxon>Eubrachyura</taxon>
        <taxon>Portunoidea</taxon>
        <taxon>Portunidae</taxon>
        <taxon>Portuninae</taxon>
        <taxon>Portunus</taxon>
    </lineage>
</organism>
<evidence type="ECO:0000313" key="3">
    <source>
        <dbReference type="Proteomes" id="UP000324222"/>
    </source>
</evidence>
<feature type="compositionally biased region" description="Pro residues" evidence="1">
    <location>
        <begin position="28"/>
        <end position="40"/>
    </location>
</feature>
<sequence>MAATTEPTGWVARVASTLHFTPSLHPDTSPPPSPPSPMSPRHPEQRRRTPGHLPLSRPTQHRLSAVTGRRAAYRRAGLPWAAAGITGRPRGGADRAAGWRKETPPRPAC</sequence>
<comment type="caution">
    <text evidence="2">The sequence shown here is derived from an EMBL/GenBank/DDBJ whole genome shotgun (WGS) entry which is preliminary data.</text>
</comment>
<proteinExistence type="predicted"/>
<feature type="compositionally biased region" description="Basic and acidic residues" evidence="1">
    <location>
        <begin position="91"/>
        <end position="109"/>
    </location>
</feature>
<keyword evidence="3" id="KW-1185">Reference proteome</keyword>